<accession>A0A846RKG9</accession>
<dbReference type="SUPFAM" id="SSF54631">
    <property type="entry name" value="CBS-domain pair"/>
    <property type="match status" value="1"/>
</dbReference>
<dbReference type="InterPro" id="IPR046342">
    <property type="entry name" value="CBS_dom_sf"/>
</dbReference>
<dbReference type="RefSeq" id="WP_167991542.1">
    <property type="nucleotide sequence ID" value="NZ_JAATJL010000001.1"/>
</dbReference>
<evidence type="ECO:0000256" key="1">
    <source>
        <dbReference type="ARBA" id="ARBA00005417"/>
    </source>
</evidence>
<evidence type="ECO:0000256" key="2">
    <source>
        <dbReference type="ARBA" id="ARBA00022448"/>
    </source>
</evidence>
<dbReference type="SMART" id="SM00382">
    <property type="entry name" value="AAA"/>
    <property type="match status" value="1"/>
</dbReference>
<name>A0A846RKG9_9MICC</name>
<dbReference type="Gene3D" id="3.40.50.300">
    <property type="entry name" value="P-loop containing nucleotide triphosphate hydrolases"/>
    <property type="match status" value="1"/>
</dbReference>
<proteinExistence type="inferred from homology"/>
<dbReference type="PANTHER" id="PTHR43117:SF4">
    <property type="entry name" value="OSMOPROTECTANT IMPORT ATP-BINDING PROTEIN OSMV"/>
    <property type="match status" value="1"/>
</dbReference>
<evidence type="ECO:0000313" key="8">
    <source>
        <dbReference type="Proteomes" id="UP000547458"/>
    </source>
</evidence>
<evidence type="ECO:0000313" key="7">
    <source>
        <dbReference type="EMBL" id="NJC21629.1"/>
    </source>
</evidence>
<dbReference type="FunFam" id="3.40.50.300:FF:000425">
    <property type="entry name" value="Probable ABC transporter, ATP-binding subunit"/>
    <property type="match status" value="1"/>
</dbReference>
<dbReference type="EMBL" id="JAATJL010000001">
    <property type="protein sequence ID" value="NJC21629.1"/>
    <property type="molecule type" value="Genomic_DNA"/>
</dbReference>
<evidence type="ECO:0000256" key="5">
    <source>
        <dbReference type="ARBA" id="ARBA00066388"/>
    </source>
</evidence>
<dbReference type="Gene3D" id="3.10.580.10">
    <property type="entry name" value="CBS-domain"/>
    <property type="match status" value="1"/>
</dbReference>
<dbReference type="PROSITE" id="PS00211">
    <property type="entry name" value="ABC_TRANSPORTER_1"/>
    <property type="match status" value="1"/>
</dbReference>
<keyword evidence="4 7" id="KW-0067">ATP-binding</keyword>
<comment type="similarity">
    <text evidence="1">Belongs to the ABC transporter superfamily.</text>
</comment>
<dbReference type="InterPro" id="IPR003593">
    <property type="entry name" value="AAA+_ATPase"/>
</dbReference>
<keyword evidence="2" id="KW-0813">Transport</keyword>
<dbReference type="EC" id="7.6.2.9" evidence="5"/>
<dbReference type="InterPro" id="IPR003439">
    <property type="entry name" value="ABC_transporter-like_ATP-bd"/>
</dbReference>
<protein>
    <recommendedName>
        <fullName evidence="5">ABC-type quaternary amine transporter</fullName>
        <ecNumber evidence="5">7.6.2.9</ecNumber>
    </recommendedName>
</protein>
<dbReference type="GO" id="GO:0015418">
    <property type="term" value="F:ABC-type quaternary ammonium compound transporting activity"/>
    <property type="evidence" value="ECO:0007669"/>
    <property type="project" value="UniProtKB-EC"/>
</dbReference>
<dbReference type="GO" id="GO:0016887">
    <property type="term" value="F:ATP hydrolysis activity"/>
    <property type="evidence" value="ECO:0007669"/>
    <property type="project" value="InterPro"/>
</dbReference>
<evidence type="ECO:0000256" key="4">
    <source>
        <dbReference type="ARBA" id="ARBA00022840"/>
    </source>
</evidence>
<comment type="caution">
    <text evidence="7">The sequence shown here is derived from an EMBL/GenBank/DDBJ whole genome shotgun (WGS) entry which is preliminary data.</text>
</comment>
<keyword evidence="8" id="KW-1185">Reference proteome</keyword>
<dbReference type="GO" id="GO:0005524">
    <property type="term" value="F:ATP binding"/>
    <property type="evidence" value="ECO:0007669"/>
    <property type="project" value="UniProtKB-KW"/>
</dbReference>
<dbReference type="Proteomes" id="UP000547458">
    <property type="component" value="Unassembled WGS sequence"/>
</dbReference>
<gene>
    <name evidence="7" type="ORF">BJ994_000705</name>
</gene>
<dbReference type="InterPro" id="IPR027417">
    <property type="entry name" value="P-loop_NTPase"/>
</dbReference>
<dbReference type="AlphaFoldDB" id="A0A846RKG9"/>
<dbReference type="InterPro" id="IPR017871">
    <property type="entry name" value="ABC_transporter-like_CS"/>
</dbReference>
<keyword evidence="3" id="KW-0547">Nucleotide-binding</keyword>
<feature type="domain" description="ABC transporter" evidence="6">
    <location>
        <begin position="25"/>
        <end position="262"/>
    </location>
</feature>
<dbReference type="PANTHER" id="PTHR43117">
    <property type="entry name" value="OSMOPROTECTANT IMPORT ATP-BINDING PROTEIN OSMV"/>
    <property type="match status" value="1"/>
</dbReference>
<dbReference type="Pfam" id="PF00005">
    <property type="entry name" value="ABC_tran"/>
    <property type="match status" value="1"/>
</dbReference>
<reference evidence="7 8" key="1">
    <citation type="submission" date="2020-03" db="EMBL/GenBank/DDBJ databases">
        <title>Sequencing the genomes of 1000 actinobacteria strains.</title>
        <authorList>
            <person name="Klenk H.-P."/>
        </authorList>
    </citation>
    <scope>NUCLEOTIDE SEQUENCE [LARGE SCALE GENOMIC DNA]</scope>
    <source>
        <strain evidence="7 8">DSM 16403</strain>
    </source>
</reference>
<dbReference type="PROSITE" id="PS50893">
    <property type="entry name" value="ABC_TRANSPORTER_2"/>
    <property type="match status" value="1"/>
</dbReference>
<sequence length="426" mass="45972">MSETIQKPDNTGPASTGNAVTGASILLDKVTKRYPGQEKPAVDGLTMEIPAGKIVMLVGPSGCGKTTTLKMINRLIEPTEGRIVLDEDDVTDIDGDALRRRIGYVIQAGGLFPHMTVATNIGIVPKMLGWSKEKIAARVDELLELVSLDPATYRDRFPKELSGGQQQRIGVARALAADPPVLLMDEPFGAVDPITRQRLQDELLNIQEELQKTIVCVTHDFDEAVKLGDWIAIFTEGAQLVQYDTPERILADPANEFVENFIGSGAGLKQLTLTRVNEVELADAVVANIGDLGSDVLSRLDEAGHDHAVVVDSRRRPIQWLTRRQLSRLERVNDDVDAKLPVVGDRATLNDALDTMLVSSAGAALVTGRRDAFLGVIDVETVMDAITRAHKQAMTAHSDGRPVGINTGTLDAVQAQSASVGERPGE</sequence>
<organism evidence="7 8">
    <name type="scientific">Arthrobacter pigmenti</name>
    <dbReference type="NCBI Taxonomy" id="271432"/>
    <lineage>
        <taxon>Bacteria</taxon>
        <taxon>Bacillati</taxon>
        <taxon>Actinomycetota</taxon>
        <taxon>Actinomycetes</taxon>
        <taxon>Micrococcales</taxon>
        <taxon>Micrococcaceae</taxon>
        <taxon>Arthrobacter</taxon>
    </lineage>
</organism>
<evidence type="ECO:0000259" key="6">
    <source>
        <dbReference type="PROSITE" id="PS50893"/>
    </source>
</evidence>
<dbReference type="SUPFAM" id="SSF52540">
    <property type="entry name" value="P-loop containing nucleoside triphosphate hydrolases"/>
    <property type="match status" value="1"/>
</dbReference>
<evidence type="ECO:0000256" key="3">
    <source>
        <dbReference type="ARBA" id="ARBA00022741"/>
    </source>
</evidence>